<dbReference type="PANTHER" id="PTHR10009:SF18">
    <property type="entry name" value="PROTEIN YELLOW-LIKE PROTEIN"/>
    <property type="match status" value="1"/>
</dbReference>
<dbReference type="EMBL" id="BPQV01000004">
    <property type="protein sequence ID" value="GJE26873.1"/>
    <property type="molecule type" value="Genomic_DNA"/>
</dbReference>
<dbReference type="Pfam" id="PF03022">
    <property type="entry name" value="MRJP"/>
    <property type="match status" value="1"/>
</dbReference>
<dbReference type="Gene3D" id="2.120.10.30">
    <property type="entry name" value="TolB, C-terminal domain"/>
    <property type="match status" value="1"/>
</dbReference>
<comment type="subcellular location">
    <subcellularLocation>
        <location evidence="1">Secreted</location>
    </subcellularLocation>
</comment>
<evidence type="ECO:0000313" key="5">
    <source>
        <dbReference type="Proteomes" id="UP001055156"/>
    </source>
</evidence>
<name>A0ABQ4T6L3_METOR</name>
<evidence type="ECO:0000256" key="1">
    <source>
        <dbReference type="ARBA" id="ARBA00004613"/>
    </source>
</evidence>
<reference evidence="4" key="1">
    <citation type="journal article" date="2021" name="Front. Microbiol.">
        <title>Comprehensive Comparative Genomics and Phenotyping of Methylobacterium Species.</title>
        <authorList>
            <person name="Alessa O."/>
            <person name="Ogura Y."/>
            <person name="Fujitani Y."/>
            <person name="Takami H."/>
            <person name="Hayashi T."/>
            <person name="Sahin N."/>
            <person name="Tani A."/>
        </authorList>
    </citation>
    <scope>NUCLEOTIDE SEQUENCE</scope>
    <source>
        <strain evidence="4">NBRC 15689</strain>
    </source>
</reference>
<dbReference type="Proteomes" id="UP001055156">
    <property type="component" value="Unassembled WGS sequence"/>
</dbReference>
<evidence type="ECO:0000256" key="2">
    <source>
        <dbReference type="ARBA" id="ARBA00022525"/>
    </source>
</evidence>
<accession>A0ABQ4T6L3</accession>
<dbReference type="PANTHER" id="PTHR10009">
    <property type="entry name" value="PROTEIN YELLOW-RELATED"/>
    <property type="match status" value="1"/>
</dbReference>
<evidence type="ECO:0008006" key="6">
    <source>
        <dbReference type="Google" id="ProtNLM"/>
    </source>
</evidence>
<dbReference type="InterPro" id="IPR017996">
    <property type="entry name" value="MRJP/yellow-related"/>
</dbReference>
<comment type="caution">
    <text evidence="4">The sequence shown here is derived from an EMBL/GenBank/DDBJ whole genome shotgun (WGS) entry which is preliminary data.</text>
</comment>
<keyword evidence="3" id="KW-0732">Signal</keyword>
<keyword evidence="5" id="KW-1185">Reference proteome</keyword>
<feature type="signal peptide" evidence="3">
    <location>
        <begin position="1"/>
        <end position="23"/>
    </location>
</feature>
<gene>
    <name evidence="4" type="ORF">LKMONMHP_1727</name>
</gene>
<organism evidence="4 5">
    <name type="scientific">Methylobacterium organophilum</name>
    <dbReference type="NCBI Taxonomy" id="410"/>
    <lineage>
        <taxon>Bacteria</taxon>
        <taxon>Pseudomonadati</taxon>
        <taxon>Pseudomonadota</taxon>
        <taxon>Alphaproteobacteria</taxon>
        <taxon>Hyphomicrobiales</taxon>
        <taxon>Methylobacteriaceae</taxon>
        <taxon>Methylobacterium</taxon>
    </lineage>
</organism>
<evidence type="ECO:0000313" key="4">
    <source>
        <dbReference type="EMBL" id="GJE26873.1"/>
    </source>
</evidence>
<protein>
    <recommendedName>
        <fullName evidence="6">Major royal jelly protein</fullName>
    </recommendedName>
</protein>
<dbReference type="RefSeq" id="WP_238310735.1">
    <property type="nucleotide sequence ID" value="NZ_BPQV01000004.1"/>
</dbReference>
<dbReference type="SUPFAM" id="SSF63829">
    <property type="entry name" value="Calcium-dependent phosphotriesterase"/>
    <property type="match status" value="1"/>
</dbReference>
<dbReference type="InterPro" id="IPR011042">
    <property type="entry name" value="6-blade_b-propeller_TolB-like"/>
</dbReference>
<keyword evidence="2" id="KW-0964">Secreted</keyword>
<evidence type="ECO:0000256" key="3">
    <source>
        <dbReference type="SAM" id="SignalP"/>
    </source>
</evidence>
<feature type="chain" id="PRO_5045913400" description="Major royal jelly protein" evidence="3">
    <location>
        <begin position="24"/>
        <end position="369"/>
    </location>
</feature>
<reference evidence="4" key="2">
    <citation type="submission" date="2021-08" db="EMBL/GenBank/DDBJ databases">
        <authorList>
            <person name="Tani A."/>
            <person name="Ola A."/>
            <person name="Ogura Y."/>
            <person name="Katsura K."/>
            <person name="Hayashi T."/>
        </authorList>
    </citation>
    <scope>NUCLEOTIDE SEQUENCE</scope>
    <source>
        <strain evidence="4">NBRC 15689</strain>
    </source>
</reference>
<proteinExistence type="predicted"/>
<sequence length="369" mass="39528">MRTILPALGAALLAALLGTAAQAQEDVATAPAQLTPALRSDSLVFNGITRSRDGRLFSPFQRQQKDRGIELGEWVDGKPVAYPDAAWNSWKPGEDPASGFVGVNAIRIGPDGALWVVDKGAAGLGEAPLPGGPKLVHIDLSTNRIAKTYPLEAATTAKSFIDDFRFNGRKVYLTDAGQPGLIVLDLDDGSLRRVLDGHPSTVAQRPLTGENKVILGEDGKPIAIHADQLEVSPDGRWLYYQACTGPLYRIETKWLDDAAASDEERGRHVELFAATVSTGGTAIDADGTIYASDIDNLRILTIAPDGRIGTLVQDPALVWGDAMWIDEEGGLWIPAAQMNRSSAMNGGKAAIRFPTTIYRLEIGAKPIRN</sequence>